<dbReference type="PANTHER" id="PTHR11552">
    <property type="entry name" value="GLUCOSE-METHANOL-CHOLINE GMC OXIDOREDUCTASE"/>
    <property type="match status" value="1"/>
</dbReference>
<dbReference type="EC" id="1.1.99.29" evidence="5"/>
<dbReference type="GO" id="GO:0050660">
    <property type="term" value="F:flavin adenine dinucleotide binding"/>
    <property type="evidence" value="ECO:0007669"/>
    <property type="project" value="InterPro"/>
</dbReference>
<dbReference type="PIRSF" id="PIRSF000137">
    <property type="entry name" value="Alcohol_oxidase"/>
    <property type="match status" value="1"/>
</dbReference>
<comment type="catalytic activity">
    <reaction evidence="12">
        <text>a pyranoside + acceptor = a pyranosid-3,4-diulose + reduced acceptor.</text>
        <dbReference type="EC" id="1.1.99.29"/>
    </reaction>
</comment>
<dbReference type="SUPFAM" id="SSF54373">
    <property type="entry name" value="FAD-linked reductases, C-terminal domain"/>
    <property type="match status" value="1"/>
</dbReference>
<feature type="active site" description="Proton acceptor" evidence="13">
    <location>
        <position position="568"/>
    </location>
</feature>
<comment type="function">
    <text evidence="7">Catalyzes the single-oxidation or sequential double oxidation reaction of carbohydrates primarily at carbon-2 and/or carbon-3 with the concomitant reduction of the flavin. The enzyme exhibits a broad sugar substrate specificity, oxidizing different aldopyranoses to the corresponding C-1, C-2, C-3 or C-1,2, C-2,3 and C-3,4 (di)dehydro sugars with substrate-specific regioselectivity. Accepts only a narrow range of electron acceptors such as substituted benzoquinones and complexed metal ions and reacts extremely slowly with O(2) as acceptor. May play a role in the natural recycling of plant matter by oxidizing all major monosaccharides in lignocellulose and by reducing quinone compounds or reactive radical species generated during lignin depolymerization.</text>
</comment>
<evidence type="ECO:0000256" key="6">
    <source>
        <dbReference type="ARBA" id="ARBA00022525"/>
    </source>
</evidence>
<feature type="domain" description="Glucose-methanol-choline oxidoreductase C-terminal" evidence="16">
    <location>
        <begin position="439"/>
        <end position="577"/>
    </location>
</feature>
<name>A0A8H7XYZ9_PSICU</name>
<evidence type="ECO:0000256" key="3">
    <source>
        <dbReference type="ARBA" id="ARBA00010790"/>
    </source>
</evidence>
<feature type="active site" description="Proton donor" evidence="13">
    <location>
        <position position="522"/>
    </location>
</feature>
<evidence type="ECO:0000256" key="8">
    <source>
        <dbReference type="ARBA" id="ARBA00033986"/>
    </source>
</evidence>
<keyword evidence="6" id="KW-0964">Secreted</keyword>
<comment type="subunit">
    <text evidence="4">Monomer.</text>
</comment>
<accession>A0A8H7XYZ9</accession>
<comment type="similarity">
    <text evidence="3">Belongs to the GMC oxidoreductase family.</text>
</comment>
<sequence>MWPYSSYPESKPQEVANHTYDYIIVGGGTAGCCLAARLTENPNTSVLVIERGRIGDTWLSKVPLVSANLYAKDAFCAIFDSEPVANANARKLDTIIGEGLGGGSRVNSCVYTRGVADYNKWKSMGHSDWGYDELEPIFAKSEHTLTKSESRFRGKSGPWINQTIYDFPFKCHTFVYQAAERLGLPHISDINSPDEPAYGIATMDITTNASGQRQSTMHAFLPQHVAASRKSRLYICSNTLVSKLDITTAPGKKPRVTGVSFHHVKNHSGQIFQAVATKEVILCAGAIANPQILMLSGIGPKDHLTKFNISVVKDMPGVGSYLGDHCGVPTSWEVPVDDSLHVLYNKPTRVLLDLIRYITSGKGLLSVPFLQSSIFIKTSLLNEKSELIKSDKSHLDARQPSNIPDIEIMPSHHRATAKAVDPVLDKIGIFTLNTTLVQPMSRGSVRLASANPMDRPLVELGFLSHAKDLVTLRKGLRLSLKLANQMTVEGCPLKPVASQLPDSESEESLDKYIRENIRSCLHYTSTCRMAPEEDPTSPGVVDDELRVHGVDGLRIADTSIFPDIISTHTMAVAVVVAEKCALLIQTKSM</sequence>
<comment type="catalytic activity">
    <reaction evidence="8">
        <text>pyranose + acceptor = pyranos-2-ulose + reduced acceptor.</text>
        <dbReference type="EC" id="1.1.99.29"/>
    </reaction>
</comment>
<comment type="caution">
    <text evidence="17">The sequence shown here is derived from an EMBL/GenBank/DDBJ whole genome shotgun (WGS) entry which is preliminary data.</text>
</comment>
<gene>
    <name evidence="17" type="ORF">JR316_006859</name>
</gene>
<evidence type="ECO:0000256" key="11">
    <source>
        <dbReference type="ARBA" id="ARBA00034050"/>
    </source>
</evidence>
<evidence type="ECO:0000256" key="9">
    <source>
        <dbReference type="ARBA" id="ARBA00034010"/>
    </source>
</evidence>
<evidence type="ECO:0000259" key="16">
    <source>
        <dbReference type="Pfam" id="PF05199"/>
    </source>
</evidence>
<organism evidence="17">
    <name type="scientific">Psilocybe cubensis</name>
    <name type="common">Psychedelic mushroom</name>
    <name type="synonym">Stropharia cubensis</name>
    <dbReference type="NCBI Taxonomy" id="181762"/>
    <lineage>
        <taxon>Eukaryota</taxon>
        <taxon>Fungi</taxon>
        <taxon>Dikarya</taxon>
        <taxon>Basidiomycota</taxon>
        <taxon>Agaricomycotina</taxon>
        <taxon>Agaricomycetes</taxon>
        <taxon>Agaricomycetidae</taxon>
        <taxon>Agaricales</taxon>
        <taxon>Agaricineae</taxon>
        <taxon>Strophariaceae</taxon>
        <taxon>Psilocybe</taxon>
    </lineage>
</organism>
<dbReference type="InterPro" id="IPR036188">
    <property type="entry name" value="FAD/NAD-bd_sf"/>
</dbReference>
<dbReference type="PANTHER" id="PTHR11552:SF219">
    <property type="entry name" value="GLUCOSE-METHANOL-CHOLINE OXIDOREDUCTASE N-TERMINAL DOMAIN-CONTAINING PROTEIN"/>
    <property type="match status" value="1"/>
</dbReference>
<dbReference type="Pfam" id="PF05199">
    <property type="entry name" value="GMC_oxred_C"/>
    <property type="match status" value="1"/>
</dbReference>
<reference evidence="17" key="1">
    <citation type="submission" date="2021-02" db="EMBL/GenBank/DDBJ databases">
        <title>Psilocybe cubensis genome.</title>
        <authorList>
            <person name="Mckernan K.J."/>
            <person name="Crawford S."/>
            <person name="Trippe A."/>
            <person name="Kane L.T."/>
            <person name="Mclaughlin S."/>
        </authorList>
    </citation>
    <scope>NUCLEOTIDE SEQUENCE [LARGE SCALE GENOMIC DNA]</scope>
    <source>
        <strain evidence="17">MGC-MH-2018</strain>
    </source>
</reference>
<keyword evidence="14" id="KW-0285">Flavoprotein</keyword>
<evidence type="ECO:0000259" key="15">
    <source>
        <dbReference type="Pfam" id="PF00732"/>
    </source>
</evidence>
<evidence type="ECO:0000313" key="17">
    <source>
        <dbReference type="EMBL" id="KAG5168264.1"/>
    </source>
</evidence>
<protein>
    <recommendedName>
        <fullName evidence="5">pyranose dehydrogenase (acceptor)</fullName>
        <ecNumber evidence="5">1.1.99.29</ecNumber>
    </recommendedName>
</protein>
<dbReference type="GO" id="GO:0033718">
    <property type="term" value="F:pyranose dehydrogenase (acceptor) activity"/>
    <property type="evidence" value="ECO:0007669"/>
    <property type="project" value="UniProtKB-EC"/>
</dbReference>
<dbReference type="InterPro" id="IPR000172">
    <property type="entry name" value="GMC_OxRdtase_N"/>
</dbReference>
<feature type="binding site" evidence="14">
    <location>
        <begin position="107"/>
        <end position="110"/>
    </location>
    <ligand>
        <name>FAD</name>
        <dbReference type="ChEBI" id="CHEBI:57692"/>
    </ligand>
</feature>
<dbReference type="InterPro" id="IPR012132">
    <property type="entry name" value="GMC_OxRdtase"/>
</dbReference>
<comment type="catalytic activity">
    <reaction evidence="9">
        <text>pyranose + acceptor = pyranos-2,3-diulose + reduced acceptor.</text>
        <dbReference type="EC" id="1.1.99.29"/>
    </reaction>
</comment>
<comment type="cofactor">
    <cofactor evidence="1 14">
        <name>FAD</name>
        <dbReference type="ChEBI" id="CHEBI:57692"/>
    </cofactor>
</comment>
<dbReference type="SUPFAM" id="SSF51905">
    <property type="entry name" value="FAD/NAD(P)-binding domain"/>
    <property type="match status" value="1"/>
</dbReference>
<keyword evidence="14" id="KW-0274">FAD</keyword>
<feature type="binding site" evidence="14">
    <location>
        <position position="241"/>
    </location>
    <ligand>
        <name>FAD</name>
        <dbReference type="ChEBI" id="CHEBI:57692"/>
    </ligand>
</feature>
<dbReference type="Gene3D" id="3.30.560.10">
    <property type="entry name" value="Glucose Oxidase, domain 3"/>
    <property type="match status" value="1"/>
</dbReference>
<dbReference type="OrthoDB" id="269227at2759"/>
<dbReference type="InterPro" id="IPR007867">
    <property type="entry name" value="GMC_OxRtase_C"/>
</dbReference>
<dbReference type="GO" id="GO:0005576">
    <property type="term" value="C:extracellular region"/>
    <property type="evidence" value="ECO:0007669"/>
    <property type="project" value="UniProtKB-SubCell"/>
</dbReference>
<comment type="catalytic activity">
    <reaction evidence="11">
        <text>a pyranoside + acceptor = a pyranosid-3-ulose + reduced acceptor.</text>
        <dbReference type="EC" id="1.1.99.29"/>
    </reaction>
</comment>
<comment type="subcellular location">
    <subcellularLocation>
        <location evidence="2">Secreted</location>
    </subcellularLocation>
</comment>
<dbReference type="Gene3D" id="3.50.50.60">
    <property type="entry name" value="FAD/NAD(P)-binding domain"/>
    <property type="match status" value="1"/>
</dbReference>
<evidence type="ECO:0000256" key="12">
    <source>
        <dbReference type="ARBA" id="ARBA00034059"/>
    </source>
</evidence>
<evidence type="ECO:0000256" key="2">
    <source>
        <dbReference type="ARBA" id="ARBA00004613"/>
    </source>
</evidence>
<evidence type="ECO:0000256" key="13">
    <source>
        <dbReference type="PIRSR" id="PIRSR000137-1"/>
    </source>
</evidence>
<evidence type="ECO:0000256" key="7">
    <source>
        <dbReference type="ARBA" id="ARBA00024699"/>
    </source>
</evidence>
<feature type="domain" description="Glucose-methanol-choline oxidoreductase N-terminal" evidence="15">
    <location>
        <begin position="20"/>
        <end position="325"/>
    </location>
</feature>
<comment type="catalytic activity">
    <reaction evidence="10">
        <text>pyranose + acceptor = pyranos-3-ulose + reduced acceptor.</text>
        <dbReference type="EC" id="1.1.99.29"/>
    </reaction>
</comment>
<dbReference type="Pfam" id="PF00732">
    <property type="entry name" value="GMC_oxred_N"/>
    <property type="match status" value="1"/>
</dbReference>
<evidence type="ECO:0000256" key="1">
    <source>
        <dbReference type="ARBA" id="ARBA00001974"/>
    </source>
</evidence>
<evidence type="ECO:0000256" key="14">
    <source>
        <dbReference type="PIRSR" id="PIRSR000137-2"/>
    </source>
</evidence>
<dbReference type="AlphaFoldDB" id="A0A8H7XYZ9"/>
<proteinExistence type="inferred from homology"/>
<dbReference type="EMBL" id="JAFIQS010000006">
    <property type="protein sequence ID" value="KAG5168264.1"/>
    <property type="molecule type" value="Genomic_DNA"/>
</dbReference>
<evidence type="ECO:0000256" key="10">
    <source>
        <dbReference type="ARBA" id="ARBA00034029"/>
    </source>
</evidence>
<evidence type="ECO:0000256" key="5">
    <source>
        <dbReference type="ARBA" id="ARBA00013177"/>
    </source>
</evidence>
<evidence type="ECO:0000256" key="4">
    <source>
        <dbReference type="ARBA" id="ARBA00011245"/>
    </source>
</evidence>